<gene>
    <name evidence="2" type="ORF">A2817_03460</name>
</gene>
<keyword evidence="1" id="KW-0479">Metal-binding</keyword>
<dbReference type="PIRSF" id="PIRSF004682">
    <property type="entry name" value="GmhB"/>
    <property type="match status" value="1"/>
</dbReference>
<dbReference type="Proteomes" id="UP000177594">
    <property type="component" value="Unassembled WGS sequence"/>
</dbReference>
<dbReference type="InterPro" id="IPR006549">
    <property type="entry name" value="HAD-SF_hydro_IIIA"/>
</dbReference>
<dbReference type="Pfam" id="PF00702">
    <property type="entry name" value="Hydrolase"/>
    <property type="match status" value="1"/>
</dbReference>
<dbReference type="AlphaFoldDB" id="A0A1F8EH88"/>
<sequence length="145" mass="16624">MPNAYLALSRLKEAGFLRILVTNQPDVAHGYMEEEVWRKIHKKVVDTLGFDDVLMCRHTKADNCPFKKPSPMMLLAAADKWGIDLFKSWMIGDTGQDMQTGRAARCRTLLIDRPHNSALTDDDYYFRVFSLMEAVDKILEKSKQA</sequence>
<feature type="binding site" evidence="1">
    <location>
        <position position="93"/>
    </location>
    <ligand>
        <name>Mg(2+)</name>
        <dbReference type="ChEBI" id="CHEBI:18420"/>
    </ligand>
</feature>
<comment type="cofactor">
    <cofactor evidence="1">
        <name>Mg(2+)</name>
        <dbReference type="ChEBI" id="CHEBI:18420"/>
    </cofactor>
</comment>
<evidence type="ECO:0000313" key="2">
    <source>
        <dbReference type="EMBL" id="OGM99415.1"/>
    </source>
</evidence>
<dbReference type="InterPro" id="IPR004446">
    <property type="entry name" value="Heptose_bisP_phosphatase"/>
</dbReference>
<feature type="binding site" evidence="1">
    <location>
        <position position="56"/>
    </location>
    <ligand>
        <name>Zn(2+)</name>
        <dbReference type="ChEBI" id="CHEBI:29105"/>
    </ligand>
</feature>
<accession>A0A1F8EH88</accession>
<evidence type="ECO:0000313" key="3">
    <source>
        <dbReference type="Proteomes" id="UP000177594"/>
    </source>
</evidence>
<evidence type="ECO:0008006" key="4">
    <source>
        <dbReference type="Google" id="ProtNLM"/>
    </source>
</evidence>
<organism evidence="2 3">
    <name type="scientific">Candidatus Yanofskybacteria bacterium RIFCSPHIGHO2_01_FULL_39_8b</name>
    <dbReference type="NCBI Taxonomy" id="1802659"/>
    <lineage>
        <taxon>Bacteria</taxon>
        <taxon>Candidatus Yanofskyibacteriota</taxon>
    </lineage>
</organism>
<dbReference type="PANTHER" id="PTHR42891">
    <property type="entry name" value="D-GLYCERO-BETA-D-MANNO-HEPTOSE-1,7-BISPHOSPHATE 7-PHOSPHATASE"/>
    <property type="match status" value="1"/>
</dbReference>
<dbReference type="NCBIfam" id="TIGR01662">
    <property type="entry name" value="HAD-SF-IIIA"/>
    <property type="match status" value="1"/>
</dbReference>
<dbReference type="Gene3D" id="3.40.50.1000">
    <property type="entry name" value="HAD superfamily/HAD-like"/>
    <property type="match status" value="1"/>
</dbReference>
<dbReference type="InterPro" id="IPR036412">
    <property type="entry name" value="HAD-like_sf"/>
</dbReference>
<dbReference type="GO" id="GO:0016791">
    <property type="term" value="F:phosphatase activity"/>
    <property type="evidence" value="ECO:0007669"/>
    <property type="project" value="InterPro"/>
</dbReference>
<comment type="cofactor">
    <cofactor evidence="1">
        <name>Zn(2+)</name>
        <dbReference type="ChEBI" id="CHEBI:29105"/>
    </cofactor>
</comment>
<protein>
    <recommendedName>
        <fullName evidence="4">D,D-heptose 1,7-bisphosphate phosphatase</fullName>
    </recommendedName>
</protein>
<keyword evidence="1" id="KW-0460">Magnesium</keyword>
<evidence type="ECO:0000256" key="1">
    <source>
        <dbReference type="PIRSR" id="PIRSR004682-4"/>
    </source>
</evidence>
<feature type="binding site" evidence="1">
    <location>
        <position position="58"/>
    </location>
    <ligand>
        <name>Zn(2+)</name>
        <dbReference type="ChEBI" id="CHEBI:29105"/>
    </ligand>
</feature>
<dbReference type="PANTHER" id="PTHR42891:SF1">
    <property type="entry name" value="D-GLYCERO-BETA-D-MANNO-HEPTOSE-1,7-BISPHOSPHATE 7-PHOSPHATASE"/>
    <property type="match status" value="1"/>
</dbReference>
<name>A0A1F8EH88_9BACT</name>
<comment type="caution">
    <text evidence="2">The sequence shown here is derived from an EMBL/GenBank/DDBJ whole genome shotgun (WGS) entry which is preliminary data.</text>
</comment>
<keyword evidence="1" id="KW-0862">Zinc</keyword>
<dbReference type="EMBL" id="MGIZ01000020">
    <property type="protein sequence ID" value="OGM99415.1"/>
    <property type="molecule type" value="Genomic_DNA"/>
</dbReference>
<dbReference type="GO" id="GO:0046872">
    <property type="term" value="F:metal ion binding"/>
    <property type="evidence" value="ECO:0007669"/>
    <property type="project" value="UniProtKB-KW"/>
</dbReference>
<dbReference type="SUPFAM" id="SSF56784">
    <property type="entry name" value="HAD-like"/>
    <property type="match status" value="1"/>
</dbReference>
<reference evidence="2 3" key="1">
    <citation type="journal article" date="2016" name="Nat. Commun.">
        <title>Thousands of microbial genomes shed light on interconnected biogeochemical processes in an aquifer system.</title>
        <authorList>
            <person name="Anantharaman K."/>
            <person name="Brown C.T."/>
            <person name="Hug L.A."/>
            <person name="Sharon I."/>
            <person name="Castelle C.J."/>
            <person name="Probst A.J."/>
            <person name="Thomas B.C."/>
            <person name="Singh A."/>
            <person name="Wilkins M.J."/>
            <person name="Karaoz U."/>
            <person name="Brodie E.L."/>
            <person name="Williams K.H."/>
            <person name="Hubbard S.S."/>
            <person name="Banfield J.F."/>
        </authorList>
    </citation>
    <scope>NUCLEOTIDE SEQUENCE [LARGE SCALE GENOMIC DNA]</scope>
</reference>
<proteinExistence type="predicted"/>
<dbReference type="InterPro" id="IPR023214">
    <property type="entry name" value="HAD_sf"/>
</dbReference>
<dbReference type="GO" id="GO:0005975">
    <property type="term" value="P:carbohydrate metabolic process"/>
    <property type="evidence" value="ECO:0007669"/>
    <property type="project" value="InterPro"/>
</dbReference>
<feature type="binding site" evidence="1">
    <location>
        <position position="64"/>
    </location>
    <ligand>
        <name>Zn(2+)</name>
        <dbReference type="ChEBI" id="CHEBI:29105"/>
    </ligand>
</feature>